<dbReference type="Proteomes" id="UP000887563">
    <property type="component" value="Unplaced"/>
</dbReference>
<evidence type="ECO:0000313" key="2">
    <source>
        <dbReference type="Proteomes" id="UP000887563"/>
    </source>
</evidence>
<dbReference type="AlphaFoldDB" id="A0A914LZZ0"/>
<organism evidence="2 3">
    <name type="scientific">Meloidogyne incognita</name>
    <name type="common">Southern root-knot nematode worm</name>
    <name type="synonym">Oxyuris incognita</name>
    <dbReference type="NCBI Taxonomy" id="6306"/>
    <lineage>
        <taxon>Eukaryota</taxon>
        <taxon>Metazoa</taxon>
        <taxon>Ecdysozoa</taxon>
        <taxon>Nematoda</taxon>
        <taxon>Chromadorea</taxon>
        <taxon>Rhabditida</taxon>
        <taxon>Tylenchina</taxon>
        <taxon>Tylenchomorpha</taxon>
        <taxon>Tylenchoidea</taxon>
        <taxon>Meloidogynidae</taxon>
        <taxon>Meloidogyninae</taxon>
        <taxon>Meloidogyne</taxon>
        <taxon>Meloidogyne incognita group</taxon>
    </lineage>
</organism>
<feature type="region of interest" description="Disordered" evidence="1">
    <location>
        <begin position="1"/>
        <end position="23"/>
    </location>
</feature>
<keyword evidence="2" id="KW-1185">Reference proteome</keyword>
<sequence length="95" mass="10904">MKSGFNEAPPTRKPSTSGCLANSSQLPAKQYTSINYTRRLSNLFRDFFLEIITNPFMHFFSLLRARSLACSNGPNRLIRDSNLFPVNIWNFKQSI</sequence>
<feature type="compositionally biased region" description="Polar residues" evidence="1">
    <location>
        <begin position="13"/>
        <end position="23"/>
    </location>
</feature>
<dbReference type="WBParaSite" id="Minc3s01098g20699">
    <property type="protein sequence ID" value="Minc3s01098g20699"/>
    <property type="gene ID" value="Minc3s01098g20699"/>
</dbReference>
<protein>
    <submittedName>
        <fullName evidence="3">Uncharacterized protein</fullName>
    </submittedName>
</protein>
<evidence type="ECO:0000313" key="3">
    <source>
        <dbReference type="WBParaSite" id="Minc3s01098g20699"/>
    </source>
</evidence>
<name>A0A914LZZ0_MELIC</name>
<accession>A0A914LZZ0</accession>
<proteinExistence type="predicted"/>
<reference evidence="3" key="1">
    <citation type="submission" date="2022-11" db="UniProtKB">
        <authorList>
            <consortium name="WormBaseParasite"/>
        </authorList>
    </citation>
    <scope>IDENTIFICATION</scope>
</reference>
<evidence type="ECO:0000256" key="1">
    <source>
        <dbReference type="SAM" id="MobiDB-lite"/>
    </source>
</evidence>